<sequence length="156" mass="16998">MTVTLQRILTSEFPAWLDRSCTEYVSDLVTQGGSHEEAQRRAVESMARLFPDGAPSPGNEVFHVMNKAGAAVGYLWIGQDVSADPGAWWVWDVVINVDQRGQGFGRAAMLLGEEYAHSHGAQSLGLSVFGFNTGARGLYNSLGYETTSVKMLKKLT</sequence>
<dbReference type="InterPro" id="IPR016181">
    <property type="entry name" value="Acyl_CoA_acyltransferase"/>
</dbReference>
<keyword evidence="4" id="KW-1185">Reference proteome</keyword>
<evidence type="ECO:0000313" key="2">
    <source>
        <dbReference type="EMBL" id="SFH37205.1"/>
    </source>
</evidence>
<proteinExistence type="predicted"/>
<dbReference type="STRING" id="995038.SAMN05216274_10445"/>
<evidence type="ECO:0000313" key="5">
    <source>
        <dbReference type="Proteomes" id="UP000297963"/>
    </source>
</evidence>
<dbReference type="CDD" id="cd04301">
    <property type="entry name" value="NAT_SF"/>
    <property type="match status" value="1"/>
</dbReference>
<gene>
    <name evidence="3" type="ORF">E3O11_00210</name>
    <name evidence="2" type="ORF">SAMN05216274_10445</name>
</gene>
<feature type="domain" description="N-acetyltransferase" evidence="1">
    <location>
        <begin position="3"/>
        <end position="156"/>
    </location>
</feature>
<dbReference type="SUPFAM" id="SSF55729">
    <property type="entry name" value="Acyl-CoA N-acyltransferases (Nat)"/>
    <property type="match status" value="1"/>
</dbReference>
<dbReference type="AlphaFoldDB" id="A0A1I2ZHS8"/>
<dbReference type="Pfam" id="PF00583">
    <property type="entry name" value="Acetyltransf_1"/>
    <property type="match status" value="1"/>
</dbReference>
<dbReference type="Proteomes" id="UP000297963">
    <property type="component" value="Unassembled WGS sequence"/>
</dbReference>
<accession>A0A1I2ZHS8</accession>
<dbReference type="EMBL" id="FOPW01000004">
    <property type="protein sequence ID" value="SFH37205.1"/>
    <property type="molecule type" value="Genomic_DNA"/>
</dbReference>
<dbReference type="Proteomes" id="UP000199681">
    <property type="component" value="Unassembled WGS sequence"/>
</dbReference>
<dbReference type="PROSITE" id="PS51186">
    <property type="entry name" value="GNAT"/>
    <property type="match status" value="1"/>
</dbReference>
<dbReference type="GO" id="GO:0016747">
    <property type="term" value="F:acyltransferase activity, transferring groups other than amino-acyl groups"/>
    <property type="evidence" value="ECO:0007669"/>
    <property type="project" value="InterPro"/>
</dbReference>
<reference evidence="2 4" key="1">
    <citation type="submission" date="2016-10" db="EMBL/GenBank/DDBJ databases">
        <authorList>
            <person name="Varghese N."/>
            <person name="Submissions S."/>
        </authorList>
    </citation>
    <scope>NUCLEOTIDE SEQUENCE [LARGE SCALE GENOMIC DNA]</scope>
    <source>
        <strain evidence="2 4">GMCC 1.11211</strain>
    </source>
</reference>
<evidence type="ECO:0000259" key="1">
    <source>
        <dbReference type="PROSITE" id="PS51186"/>
    </source>
</evidence>
<dbReference type="EMBL" id="SOFE01000001">
    <property type="protein sequence ID" value="TFB89478.1"/>
    <property type="molecule type" value="Genomic_DNA"/>
</dbReference>
<protein>
    <submittedName>
        <fullName evidence="2">Acetyltransferase (GNAT) family protein</fullName>
    </submittedName>
    <submittedName>
        <fullName evidence="3">GNAT family N-acetyltransferase</fullName>
    </submittedName>
</protein>
<dbReference type="InterPro" id="IPR000182">
    <property type="entry name" value="GNAT_dom"/>
</dbReference>
<organism evidence="3 5">
    <name type="scientific">Cryobacterium levicorallinum</name>
    <dbReference type="NCBI Taxonomy" id="995038"/>
    <lineage>
        <taxon>Bacteria</taxon>
        <taxon>Bacillati</taxon>
        <taxon>Actinomycetota</taxon>
        <taxon>Actinomycetes</taxon>
        <taxon>Micrococcales</taxon>
        <taxon>Microbacteriaceae</taxon>
        <taxon>Cryobacterium</taxon>
    </lineage>
</organism>
<keyword evidence="3" id="KW-0808">Transferase</keyword>
<name>A0A1I2ZHS8_9MICO</name>
<dbReference type="Gene3D" id="3.40.630.30">
    <property type="match status" value="1"/>
</dbReference>
<evidence type="ECO:0000313" key="3">
    <source>
        <dbReference type="EMBL" id="TFB89478.1"/>
    </source>
</evidence>
<dbReference type="RefSeq" id="WP_092448771.1">
    <property type="nucleotide sequence ID" value="NZ_BKAC01000002.1"/>
</dbReference>
<comment type="caution">
    <text evidence="3">The sequence shown here is derived from an EMBL/GenBank/DDBJ whole genome shotgun (WGS) entry which is preliminary data.</text>
</comment>
<evidence type="ECO:0000313" key="4">
    <source>
        <dbReference type="Proteomes" id="UP000199681"/>
    </source>
</evidence>
<reference evidence="3 5" key="2">
    <citation type="submission" date="2019-03" db="EMBL/GenBank/DDBJ databases">
        <title>Genomics of glacier-inhabiting Cryobacterium strains.</title>
        <authorList>
            <person name="Liu Q."/>
            <person name="Xin Y.-H."/>
        </authorList>
    </citation>
    <scope>NUCLEOTIDE SEQUENCE [LARGE SCALE GENOMIC DNA]</scope>
    <source>
        <strain evidence="3 5">Hh34</strain>
    </source>
</reference>